<dbReference type="GO" id="GO:0042245">
    <property type="term" value="P:RNA repair"/>
    <property type="evidence" value="ECO:0007669"/>
    <property type="project" value="UniProtKB-KW"/>
</dbReference>
<reference evidence="14 15" key="1">
    <citation type="submission" date="2016-04" db="EMBL/GenBank/DDBJ databases">
        <authorList>
            <person name="Evans L.H."/>
            <person name="Alamgir A."/>
            <person name="Owens N."/>
            <person name="Weber N.D."/>
            <person name="Virtaneva K."/>
            <person name="Barbian K."/>
            <person name="Babar A."/>
            <person name="Rosenke K."/>
        </authorList>
    </citation>
    <scope>NUCLEOTIDE SEQUENCE [LARGE SCALE GENOMIC DNA]</scope>
    <source>
        <strain evidence="15">S5(T) (JCM 30642 \VKM B-2941)</strain>
    </source>
</reference>
<name>A0A1N5SNM3_9ARCH</name>
<feature type="domain" description="CCA-adding enzyme C-terminal" evidence="13">
    <location>
        <begin position="269"/>
        <end position="402"/>
    </location>
</feature>
<dbReference type="EMBL" id="LT671858">
    <property type="protein sequence ID" value="SIM37703.1"/>
    <property type="molecule type" value="Genomic_DNA"/>
</dbReference>
<evidence type="ECO:0000256" key="3">
    <source>
        <dbReference type="ARBA" id="ARBA00022695"/>
    </source>
</evidence>
<feature type="binding site" evidence="10">
    <location>
        <position position="52"/>
    </location>
    <ligand>
        <name>CTP</name>
        <dbReference type="ChEBI" id="CHEBI:37563"/>
    </ligand>
</feature>
<keyword evidence="9 10" id="KW-0694">RNA-binding</keyword>
<evidence type="ECO:0000259" key="11">
    <source>
        <dbReference type="Pfam" id="PF01909"/>
    </source>
</evidence>
<dbReference type="GeneID" id="41587604"/>
<feature type="binding site" evidence="10">
    <location>
        <position position="134"/>
    </location>
    <ligand>
        <name>CTP</name>
        <dbReference type="ChEBI" id="CHEBI:37563"/>
    </ligand>
</feature>
<organism evidence="14 15">
    <name type="scientific">Cuniculiplasma divulgatum</name>
    <dbReference type="NCBI Taxonomy" id="1673428"/>
    <lineage>
        <taxon>Archaea</taxon>
        <taxon>Methanobacteriati</taxon>
        <taxon>Thermoplasmatota</taxon>
        <taxon>Thermoplasmata</taxon>
        <taxon>Thermoplasmatales</taxon>
        <taxon>Cuniculiplasmataceae</taxon>
        <taxon>Cuniculiplasma</taxon>
    </lineage>
</organism>
<dbReference type="Gene3D" id="3.30.70.590">
    <property type="entry name" value="Poly(A) polymerase predicted RNA binding domain"/>
    <property type="match status" value="1"/>
</dbReference>
<dbReference type="InterPro" id="IPR015329">
    <property type="entry name" value="tRNA_NucTransf2"/>
</dbReference>
<keyword evidence="8 10" id="KW-0460">Magnesium</keyword>
<comment type="cofactor">
    <cofactor evidence="10">
        <name>Mg(2+)</name>
        <dbReference type="ChEBI" id="CHEBI:18420"/>
    </cofactor>
</comment>
<dbReference type="GO" id="GO:0160016">
    <property type="term" value="F:CCACCA tRNA nucleotidyltransferase activity"/>
    <property type="evidence" value="ECO:0007669"/>
    <property type="project" value="RHEA"/>
</dbReference>
<evidence type="ECO:0000256" key="2">
    <source>
        <dbReference type="ARBA" id="ARBA00022694"/>
    </source>
</evidence>
<evidence type="ECO:0000256" key="4">
    <source>
        <dbReference type="ARBA" id="ARBA00022723"/>
    </source>
</evidence>
<dbReference type="PIRSF" id="PIRSF005335">
    <property type="entry name" value="CCA_arch"/>
    <property type="match status" value="1"/>
</dbReference>
<feature type="binding site" evidence="10">
    <location>
        <position position="111"/>
    </location>
    <ligand>
        <name>Mg(2+)</name>
        <dbReference type="ChEBI" id="CHEBI:18420"/>
    </ligand>
</feature>
<dbReference type="PANTHER" id="PTHR39643">
    <property type="entry name" value="CCA-ADDING ENZYME"/>
    <property type="match status" value="1"/>
</dbReference>
<dbReference type="GO" id="GO:0000049">
    <property type="term" value="F:tRNA binding"/>
    <property type="evidence" value="ECO:0007669"/>
    <property type="project" value="UniProtKB-UniRule"/>
</dbReference>
<feature type="binding site" evidence="10">
    <location>
        <position position="49"/>
    </location>
    <ligand>
        <name>CTP</name>
        <dbReference type="ChEBI" id="CHEBI:37563"/>
    </ligand>
</feature>
<dbReference type="PANTHER" id="PTHR39643:SF1">
    <property type="entry name" value="CCA-ADDING ENZYME"/>
    <property type="match status" value="1"/>
</dbReference>
<evidence type="ECO:0000313" key="15">
    <source>
        <dbReference type="Proteomes" id="UP000195607"/>
    </source>
</evidence>
<dbReference type="AlphaFoldDB" id="A0A1N5SNM3"/>
<evidence type="ECO:0000256" key="7">
    <source>
        <dbReference type="ARBA" id="ARBA00022840"/>
    </source>
</evidence>
<protein>
    <recommendedName>
        <fullName evidence="10">CCA-adding enzyme</fullName>
        <ecNumber evidence="10">2.7.7.72</ecNumber>
    </recommendedName>
    <alternativeName>
        <fullName evidence="10">CCA tRNA nucleotidyltransferase</fullName>
    </alternativeName>
    <alternativeName>
        <fullName evidence="10">tRNA CCA-pyrophosphorylase</fullName>
    </alternativeName>
    <alternativeName>
        <fullName evidence="10">tRNA adenylyl-/cytidylyl- transferase</fullName>
    </alternativeName>
    <alternativeName>
        <fullName evidence="10">tRNA nucleotidyltransferase</fullName>
    </alternativeName>
    <alternativeName>
        <fullName evidence="10">tRNA-NT</fullName>
    </alternativeName>
</protein>
<comment type="subunit">
    <text evidence="10">Homodimer.</text>
</comment>
<dbReference type="Pfam" id="PF01909">
    <property type="entry name" value="NTP_transf_2"/>
    <property type="match status" value="1"/>
</dbReference>
<keyword evidence="7 10" id="KW-0067">ATP-binding</keyword>
<dbReference type="GO" id="GO:0001680">
    <property type="term" value="P:tRNA 3'-terminal CCA addition"/>
    <property type="evidence" value="ECO:0007669"/>
    <property type="project" value="UniProtKB-UniRule"/>
</dbReference>
<comment type="function">
    <text evidence="10">Catalyzes the addition and repair of the essential 3'-terminal CCA sequence in tRNAs without using a nucleic acid template. Adds these three nucleotides in the order of C, C, and A to the tRNA nucleotide-73, using CTP and ATP as substrates and producing inorganic pyrophosphate. tRNA 3'-terminal CCA addition is required both for tRNA processing and repair. Also involved in tRNA surveillance by mediating tandem CCA addition to generate a CCACCA at the 3' terminus of unstable tRNAs. While stable tRNAs receive only 3'-terminal CCA, unstable tRNAs are marked with CCACCA and rapidly degraded.</text>
</comment>
<dbReference type="RefSeq" id="WP_148689520.1">
    <property type="nucleotide sequence ID" value="NZ_LT671858.1"/>
</dbReference>
<gene>
    <name evidence="10" type="primary">cca</name>
    <name evidence="14" type="ORF">CSP5_0301</name>
</gene>
<dbReference type="Pfam" id="PF09249">
    <property type="entry name" value="tRNA_NucTransf2"/>
    <property type="match status" value="1"/>
</dbReference>
<keyword evidence="2 10" id="KW-0819">tRNA processing</keyword>
<accession>A0A1N5SNM3</accession>
<sequence>MDYNELLKKYKLSGNEREHRKNLIDSLIRKISVVINDMSLNASPVLVGSSARGTSLKKSDIDIFIQFSSEYDKKQLESYGLDIGFKVIGDGVAKYAEHPYVSGFVDNIKVDIVPCYRMKIGERTRSSVDRTPLHTEFLNSVMNDEERDQAIILKLFLKRIGVYGSELRTEGFSGYVSELCIYYHKTFENFLRFVRESRGQLVIGPKLSEFDSPVILMDPVDSKRNAASAVSKKSLSILRIASSLYLENPEPDFIDLENVSNIEREIPDRKTYLLLLELKRPDLIDDILYPQIELMKRNLASFAQREDFTLMNTFSSANEKTIQVLLELQTGSLPGVKIHVGPPADNPNAVKFYEKYKSDPLVLRGPYVKNNRIYVELKRDETDFKIILKSQLKNINFGHNLNFLKEKIRIYTSREKVLSSMVYHDFISVQEPPDLSSRKNLEKK</sequence>
<feature type="binding site" evidence="10">
    <location>
        <position position="52"/>
    </location>
    <ligand>
        <name>ATP</name>
        <dbReference type="ChEBI" id="CHEBI:30616"/>
    </ligand>
</feature>
<keyword evidence="1 10" id="KW-0808">Transferase</keyword>
<comment type="catalytic activity">
    <reaction evidence="10">
        <text>a tRNA precursor + 2 CTP + ATP = a tRNA with a 3' CCA end + 3 diphosphate</text>
        <dbReference type="Rhea" id="RHEA:14433"/>
        <dbReference type="Rhea" id="RHEA-COMP:10465"/>
        <dbReference type="Rhea" id="RHEA-COMP:10468"/>
        <dbReference type="ChEBI" id="CHEBI:30616"/>
        <dbReference type="ChEBI" id="CHEBI:33019"/>
        <dbReference type="ChEBI" id="CHEBI:37563"/>
        <dbReference type="ChEBI" id="CHEBI:74896"/>
        <dbReference type="ChEBI" id="CHEBI:83071"/>
        <dbReference type="EC" id="2.7.7.72"/>
    </reaction>
</comment>
<dbReference type="Proteomes" id="UP000195607">
    <property type="component" value="Chromosome I"/>
</dbReference>
<feature type="binding site" evidence="10">
    <location>
        <position position="60"/>
    </location>
    <ligand>
        <name>Mg(2+)</name>
        <dbReference type="ChEBI" id="CHEBI:18420"/>
    </ligand>
</feature>
<feature type="domain" description="Polymerase nucleotidyl transferase" evidence="11">
    <location>
        <begin position="29"/>
        <end position="134"/>
    </location>
</feature>
<evidence type="ECO:0000256" key="6">
    <source>
        <dbReference type="ARBA" id="ARBA00022800"/>
    </source>
</evidence>
<dbReference type="Gene3D" id="1.10.1410.30">
    <property type="entry name" value="CCA tRNA nucleotidyltransferase, domain 2"/>
    <property type="match status" value="1"/>
</dbReference>
<dbReference type="InterPro" id="IPR043519">
    <property type="entry name" value="NT_sf"/>
</dbReference>
<evidence type="ECO:0000256" key="10">
    <source>
        <dbReference type="HAMAP-Rule" id="MF_01264"/>
    </source>
</evidence>
<keyword evidence="5 10" id="KW-0547">Nucleotide-binding</keyword>
<dbReference type="InterPro" id="IPR006116">
    <property type="entry name" value="NT_2-5OAS_ClassI-CCAase"/>
</dbReference>
<feature type="binding site" evidence="10">
    <location>
        <position position="62"/>
    </location>
    <ligand>
        <name>Mg(2+)</name>
        <dbReference type="ChEBI" id="CHEBI:18420"/>
    </ligand>
</feature>
<feature type="binding site" evidence="10">
    <location>
        <position position="154"/>
    </location>
    <ligand>
        <name>CTP</name>
        <dbReference type="ChEBI" id="CHEBI:37563"/>
    </ligand>
</feature>
<feature type="binding site" evidence="10">
    <location>
        <position position="49"/>
    </location>
    <ligand>
        <name>ATP</name>
        <dbReference type="ChEBI" id="CHEBI:30616"/>
    </ligand>
</feature>
<feature type="binding site" evidence="10">
    <location>
        <position position="154"/>
    </location>
    <ligand>
        <name>ATP</name>
        <dbReference type="ChEBI" id="CHEBI:30616"/>
    </ligand>
</feature>
<evidence type="ECO:0000256" key="5">
    <source>
        <dbReference type="ARBA" id="ARBA00022741"/>
    </source>
</evidence>
<feature type="binding site" evidence="10">
    <location>
        <position position="134"/>
    </location>
    <ligand>
        <name>ATP</name>
        <dbReference type="ChEBI" id="CHEBI:30616"/>
    </ligand>
</feature>
<dbReference type="GO" id="GO:0000287">
    <property type="term" value="F:magnesium ion binding"/>
    <property type="evidence" value="ECO:0007669"/>
    <property type="project" value="UniProtKB-UniRule"/>
</dbReference>
<evidence type="ECO:0000259" key="13">
    <source>
        <dbReference type="Pfam" id="PF21133"/>
    </source>
</evidence>
<evidence type="ECO:0000256" key="1">
    <source>
        <dbReference type="ARBA" id="ARBA00022679"/>
    </source>
</evidence>
<dbReference type="InterPro" id="IPR011068">
    <property type="entry name" value="NuclTrfase_I-like_C"/>
</dbReference>
<dbReference type="EC" id="2.7.7.72" evidence="10"/>
<evidence type="ECO:0000256" key="8">
    <source>
        <dbReference type="ARBA" id="ARBA00022842"/>
    </source>
</evidence>
<keyword evidence="4 10" id="KW-0479">Metal-binding</keyword>
<dbReference type="InterPro" id="IPR002934">
    <property type="entry name" value="Polymerase_NTP_transf_dom"/>
</dbReference>
<dbReference type="SUPFAM" id="SSF55003">
    <property type="entry name" value="PAP/Archaeal CCA-adding enzyme, C-terminal domain"/>
    <property type="match status" value="1"/>
</dbReference>
<dbReference type="Pfam" id="PF21133">
    <property type="entry name" value="CAA_C"/>
    <property type="match status" value="1"/>
</dbReference>
<proteinExistence type="inferred from homology"/>
<evidence type="ECO:0000313" key="14">
    <source>
        <dbReference type="EMBL" id="SIM37703.1"/>
    </source>
</evidence>
<dbReference type="InterPro" id="IPR048833">
    <property type="entry name" value="CAA_C"/>
</dbReference>
<dbReference type="CDD" id="cd05400">
    <property type="entry name" value="NT_2-5OAS_ClassI-CCAase"/>
    <property type="match status" value="1"/>
</dbReference>
<dbReference type="InterPro" id="IPR008229">
    <property type="entry name" value="CCA-adding_arc"/>
</dbReference>
<dbReference type="NCBIfam" id="TIGR03671">
    <property type="entry name" value="cca_archaeal"/>
    <property type="match status" value="1"/>
</dbReference>
<dbReference type="Gene3D" id="3.30.460.10">
    <property type="entry name" value="Beta Polymerase, domain 2"/>
    <property type="match status" value="1"/>
</dbReference>
<feature type="binding site" evidence="10">
    <location>
        <position position="163"/>
    </location>
    <ligand>
        <name>ATP</name>
        <dbReference type="ChEBI" id="CHEBI:30616"/>
    </ligand>
</feature>
<feature type="binding site" evidence="10">
    <location>
        <position position="163"/>
    </location>
    <ligand>
        <name>CTP</name>
        <dbReference type="ChEBI" id="CHEBI:37563"/>
    </ligand>
</feature>
<keyword evidence="3 10" id="KW-0548">Nucleotidyltransferase</keyword>
<dbReference type="Gene3D" id="3.30.70.1550">
    <property type="entry name" value="Archaeal tRNA CCA-adding enzyme catalytic domain"/>
    <property type="match status" value="1"/>
</dbReference>
<dbReference type="HAMAP" id="MF_01264">
    <property type="entry name" value="CCA_arch"/>
    <property type="match status" value="1"/>
</dbReference>
<comment type="catalytic activity">
    <reaction evidence="10">
        <text>a tRNA with a 3' CCA end + 2 CTP + ATP = a tRNA with a 3' CCACCA end + 3 diphosphate</text>
        <dbReference type="Rhea" id="RHEA:76235"/>
        <dbReference type="Rhea" id="RHEA-COMP:10468"/>
        <dbReference type="Rhea" id="RHEA-COMP:18655"/>
        <dbReference type="ChEBI" id="CHEBI:30616"/>
        <dbReference type="ChEBI" id="CHEBI:33019"/>
        <dbReference type="ChEBI" id="CHEBI:37563"/>
        <dbReference type="ChEBI" id="CHEBI:83071"/>
        <dbReference type="ChEBI" id="CHEBI:195187"/>
    </reaction>
</comment>
<dbReference type="GO" id="GO:0005524">
    <property type="term" value="F:ATP binding"/>
    <property type="evidence" value="ECO:0007669"/>
    <property type="project" value="UniProtKB-UniRule"/>
</dbReference>
<feature type="domain" description="tRNA nucleotidyltransferase substrate binding" evidence="12">
    <location>
        <begin position="148"/>
        <end position="253"/>
    </location>
</feature>
<keyword evidence="6 10" id="KW-0692">RNA repair</keyword>
<comment type="miscellaneous">
    <text evidence="10">A single active site specifically recognizes both ATP and CTP and is responsible for their addition.</text>
</comment>
<evidence type="ECO:0000256" key="9">
    <source>
        <dbReference type="ARBA" id="ARBA00022884"/>
    </source>
</evidence>
<dbReference type="InterPro" id="IPR042090">
    <property type="entry name" value="CCA_tRNA_nucleotrans_2"/>
</dbReference>
<evidence type="ECO:0000259" key="12">
    <source>
        <dbReference type="Pfam" id="PF09249"/>
    </source>
</evidence>
<dbReference type="GO" id="GO:0004810">
    <property type="term" value="F:CCA tRNA nucleotidyltransferase activity"/>
    <property type="evidence" value="ECO:0007669"/>
    <property type="project" value="UniProtKB-UniRule"/>
</dbReference>
<comment type="similarity">
    <text evidence="10">Belongs to the tRNA nucleotidyltransferase/poly(A) polymerase family. Archaeal CCA-adding enzyme subfamily.</text>
</comment>
<dbReference type="SUPFAM" id="SSF81631">
    <property type="entry name" value="PAP/OAS1 substrate-binding domain"/>
    <property type="match status" value="1"/>
</dbReference>
<dbReference type="SUPFAM" id="SSF81301">
    <property type="entry name" value="Nucleotidyltransferase"/>
    <property type="match status" value="1"/>
</dbReference>